<keyword evidence="5" id="KW-0631">Potassium channel</keyword>
<comment type="subcellular location">
    <subcellularLocation>
        <location evidence="1">Membrane</location>
        <topology evidence="1">Multi-pass membrane protein</topology>
    </subcellularLocation>
</comment>
<evidence type="ECO:0000256" key="5">
    <source>
        <dbReference type="ARBA" id="ARBA00022826"/>
    </source>
</evidence>
<sequence length="695" mass="78878">MEGQQKVCILQVGADHFEIAMDSVFRTFGSKIEMFLDTTSGTDTYTKYVIRRPKDSTMAFIEFCYTGQLHIPQNVCKGEFNTELKFWGLRSRLLEKCCFHKLSAFLNDQKKLEEFENMYTRLGGSSAEYRRHRSVKERMWGIVNCDRMSVCSKMYFYVSTTFVLLVIAILTMNSIDDVNETRQQNMSSQPDVNIATQSSVPLVIIDPPTGTAQGFKTPLDFETESEEPTQKKKSMIIEVHCNPCSYFDSGNAALYPNERSTDLKVEHTDVHLHIPKCCKPNIIEISPVESDKSAEYTQYDGVSYVDIPSIAIATLPDNDHTMNQTNDSNRTRQHPPRSGSNDTSNPIAADQNISLTNISINITEIISSDMIRAKVIEKMIDVIEDTISVTKDKLSSLVKLSNSSYFEHKLFQYVEYATMTFFTVDFFLRLITCPNKKEFFRGILNWLDLVLLIGAFARILMELSLQFKETMTLMYDFLLCVQIFRVFRLFRAIEQVKAFQVLRYSLVIGLKDICVLVMYVLVSICIFSNFIYFVEKKSDFPSIPAAWWWSIVTMTTVGYGDMAPKTMLGKLIGSLCALSGVVLFSLIIPVFVSTFLTVYDYANGSKDEGNQSLLPRVSPSKRTASLCNNELVCFAGKCVTSDSNLGTLFYKHQDRKSVSSVEVQCSLHQGNARNSDEKPDNGNHQEKPILITTKF</sequence>
<dbReference type="Pfam" id="PF02214">
    <property type="entry name" value="BTB_2"/>
    <property type="match status" value="1"/>
</dbReference>
<evidence type="ECO:0000256" key="2">
    <source>
        <dbReference type="ARBA" id="ARBA00022448"/>
    </source>
</evidence>
<dbReference type="Gene3D" id="1.20.120.350">
    <property type="entry name" value="Voltage-gated potassium channels. Chain C"/>
    <property type="match status" value="1"/>
</dbReference>
<feature type="transmembrane region" description="Helical" evidence="13">
    <location>
        <begin position="513"/>
        <end position="534"/>
    </location>
</feature>
<dbReference type="InterPro" id="IPR027359">
    <property type="entry name" value="Volt_channel_dom_sf"/>
</dbReference>
<comment type="caution">
    <text evidence="16">The sequence shown here is derived from an EMBL/GenBank/DDBJ whole genome shotgun (WGS) entry which is preliminary data.</text>
</comment>
<keyword evidence="11" id="KW-0407">Ion channel</keyword>
<dbReference type="Gene3D" id="3.30.710.10">
    <property type="entry name" value="Potassium Channel Kv1.1, Chain A"/>
    <property type="match status" value="1"/>
</dbReference>
<gene>
    <name evidence="16" type="ORF">KP79_PYT25290</name>
</gene>
<name>A0A210PM25_MIZYE</name>
<dbReference type="PANTHER" id="PTHR11537:SF252">
    <property type="entry name" value="POTASSIUM VOLTAGE-GATED CHANNEL PROTEIN SHAW"/>
    <property type="match status" value="1"/>
</dbReference>
<dbReference type="PANTHER" id="PTHR11537">
    <property type="entry name" value="VOLTAGE-GATED POTASSIUM CHANNEL"/>
    <property type="match status" value="1"/>
</dbReference>
<evidence type="ECO:0000313" key="17">
    <source>
        <dbReference type="Proteomes" id="UP000242188"/>
    </source>
</evidence>
<evidence type="ECO:0000256" key="11">
    <source>
        <dbReference type="ARBA" id="ARBA00023303"/>
    </source>
</evidence>
<dbReference type="InterPro" id="IPR003131">
    <property type="entry name" value="T1-type_BTB"/>
</dbReference>
<dbReference type="FunFam" id="1.10.287.70:FF:000028">
    <property type="entry name" value="potassium voltage-gated channel subfamily D member 3"/>
    <property type="match status" value="1"/>
</dbReference>
<evidence type="ECO:0000256" key="9">
    <source>
        <dbReference type="ARBA" id="ARBA00023065"/>
    </source>
</evidence>
<evidence type="ECO:0000256" key="4">
    <source>
        <dbReference type="ARBA" id="ARBA00022692"/>
    </source>
</evidence>
<evidence type="ECO:0000256" key="8">
    <source>
        <dbReference type="ARBA" id="ARBA00022989"/>
    </source>
</evidence>
<evidence type="ECO:0000256" key="1">
    <source>
        <dbReference type="ARBA" id="ARBA00004141"/>
    </source>
</evidence>
<dbReference type="SUPFAM" id="SSF54695">
    <property type="entry name" value="POZ domain"/>
    <property type="match status" value="1"/>
</dbReference>
<evidence type="ECO:0000256" key="7">
    <source>
        <dbReference type="ARBA" id="ARBA00022958"/>
    </source>
</evidence>
<keyword evidence="9" id="KW-0406">Ion transport</keyword>
<feature type="transmembrane region" description="Helical" evidence="13">
    <location>
        <begin position="473"/>
        <end position="493"/>
    </location>
</feature>
<evidence type="ECO:0000256" key="12">
    <source>
        <dbReference type="SAM" id="MobiDB-lite"/>
    </source>
</evidence>
<dbReference type="STRING" id="6573.A0A210PM25"/>
<proteinExistence type="predicted"/>
<feature type="compositionally biased region" description="Basic and acidic residues" evidence="12">
    <location>
        <begin position="674"/>
        <end position="687"/>
    </location>
</feature>
<dbReference type="InterPro" id="IPR005821">
    <property type="entry name" value="Ion_trans_dom"/>
</dbReference>
<feature type="transmembrane region" description="Helical" evidence="13">
    <location>
        <begin position="410"/>
        <end position="431"/>
    </location>
</feature>
<keyword evidence="6" id="KW-0851">Voltage-gated channel</keyword>
<dbReference type="Pfam" id="PF00520">
    <property type="entry name" value="Ion_trans"/>
    <property type="match status" value="1"/>
</dbReference>
<keyword evidence="7" id="KW-0630">Potassium</keyword>
<dbReference type="SUPFAM" id="SSF81324">
    <property type="entry name" value="Voltage-gated potassium channels"/>
    <property type="match status" value="1"/>
</dbReference>
<keyword evidence="3" id="KW-0633">Potassium transport</keyword>
<keyword evidence="4 13" id="KW-0812">Transmembrane</keyword>
<evidence type="ECO:0000256" key="3">
    <source>
        <dbReference type="ARBA" id="ARBA00022538"/>
    </source>
</evidence>
<feature type="transmembrane region" description="Helical" evidence="13">
    <location>
        <begin position="575"/>
        <end position="599"/>
    </location>
</feature>
<dbReference type="InterPro" id="IPR028325">
    <property type="entry name" value="VG_K_chnl"/>
</dbReference>
<dbReference type="AlphaFoldDB" id="A0A210PM25"/>
<dbReference type="OrthoDB" id="6064518at2759"/>
<dbReference type="GO" id="GO:0005251">
    <property type="term" value="F:delayed rectifier potassium channel activity"/>
    <property type="evidence" value="ECO:0007669"/>
    <property type="project" value="TreeGrafter"/>
</dbReference>
<protein>
    <submittedName>
        <fullName evidence="16">Potassium voltage-gated channel subfamily A member 10</fullName>
    </submittedName>
</protein>
<dbReference type="GO" id="GO:0008076">
    <property type="term" value="C:voltage-gated potassium channel complex"/>
    <property type="evidence" value="ECO:0007669"/>
    <property type="project" value="InterPro"/>
</dbReference>
<feature type="transmembrane region" description="Helical" evidence="13">
    <location>
        <begin position="154"/>
        <end position="175"/>
    </location>
</feature>
<feature type="region of interest" description="Disordered" evidence="12">
    <location>
        <begin position="315"/>
        <end position="347"/>
    </location>
</feature>
<evidence type="ECO:0000256" key="13">
    <source>
        <dbReference type="SAM" id="Phobius"/>
    </source>
</evidence>
<dbReference type="Proteomes" id="UP000242188">
    <property type="component" value="Unassembled WGS sequence"/>
</dbReference>
<dbReference type="InterPro" id="IPR011333">
    <property type="entry name" value="SKP1/BTB/POZ_sf"/>
</dbReference>
<dbReference type="EMBL" id="NEDP02005587">
    <property type="protein sequence ID" value="OWF37531.1"/>
    <property type="molecule type" value="Genomic_DNA"/>
</dbReference>
<evidence type="ECO:0000313" key="16">
    <source>
        <dbReference type="EMBL" id="OWF37531.1"/>
    </source>
</evidence>
<evidence type="ECO:0000259" key="14">
    <source>
        <dbReference type="Pfam" id="PF00520"/>
    </source>
</evidence>
<feature type="region of interest" description="Disordered" evidence="12">
    <location>
        <begin position="670"/>
        <end position="689"/>
    </location>
</feature>
<dbReference type="Gene3D" id="1.10.287.70">
    <property type="match status" value="1"/>
</dbReference>
<keyword evidence="10 13" id="KW-0472">Membrane</keyword>
<keyword evidence="8 13" id="KW-1133">Transmembrane helix</keyword>
<evidence type="ECO:0000256" key="10">
    <source>
        <dbReference type="ARBA" id="ARBA00023136"/>
    </source>
</evidence>
<dbReference type="GO" id="GO:0001508">
    <property type="term" value="P:action potential"/>
    <property type="evidence" value="ECO:0007669"/>
    <property type="project" value="TreeGrafter"/>
</dbReference>
<reference evidence="16 17" key="1">
    <citation type="journal article" date="2017" name="Nat. Ecol. Evol.">
        <title>Scallop genome provides insights into evolution of bilaterian karyotype and development.</title>
        <authorList>
            <person name="Wang S."/>
            <person name="Zhang J."/>
            <person name="Jiao W."/>
            <person name="Li J."/>
            <person name="Xun X."/>
            <person name="Sun Y."/>
            <person name="Guo X."/>
            <person name="Huan P."/>
            <person name="Dong B."/>
            <person name="Zhang L."/>
            <person name="Hu X."/>
            <person name="Sun X."/>
            <person name="Wang J."/>
            <person name="Zhao C."/>
            <person name="Wang Y."/>
            <person name="Wang D."/>
            <person name="Huang X."/>
            <person name="Wang R."/>
            <person name="Lv J."/>
            <person name="Li Y."/>
            <person name="Zhang Z."/>
            <person name="Liu B."/>
            <person name="Lu W."/>
            <person name="Hui Y."/>
            <person name="Liang J."/>
            <person name="Zhou Z."/>
            <person name="Hou R."/>
            <person name="Li X."/>
            <person name="Liu Y."/>
            <person name="Li H."/>
            <person name="Ning X."/>
            <person name="Lin Y."/>
            <person name="Zhao L."/>
            <person name="Xing Q."/>
            <person name="Dou J."/>
            <person name="Li Y."/>
            <person name="Mao J."/>
            <person name="Guo H."/>
            <person name="Dou H."/>
            <person name="Li T."/>
            <person name="Mu C."/>
            <person name="Jiang W."/>
            <person name="Fu Q."/>
            <person name="Fu X."/>
            <person name="Miao Y."/>
            <person name="Liu J."/>
            <person name="Yu Q."/>
            <person name="Li R."/>
            <person name="Liao H."/>
            <person name="Li X."/>
            <person name="Kong Y."/>
            <person name="Jiang Z."/>
            <person name="Chourrout D."/>
            <person name="Li R."/>
            <person name="Bao Z."/>
        </authorList>
    </citation>
    <scope>NUCLEOTIDE SEQUENCE [LARGE SCALE GENOMIC DNA]</scope>
    <source>
        <strain evidence="16 17">PY_sf001</strain>
    </source>
</reference>
<keyword evidence="17" id="KW-1185">Reference proteome</keyword>
<feature type="domain" description="Potassium channel tetramerisation-type BTB" evidence="15">
    <location>
        <begin position="10"/>
        <end position="97"/>
    </location>
</feature>
<feature type="transmembrane region" description="Helical" evidence="13">
    <location>
        <begin position="443"/>
        <end position="461"/>
    </location>
</feature>
<feature type="domain" description="Ion transport" evidence="14">
    <location>
        <begin position="404"/>
        <end position="600"/>
    </location>
</feature>
<evidence type="ECO:0000259" key="15">
    <source>
        <dbReference type="Pfam" id="PF02214"/>
    </source>
</evidence>
<organism evidence="16 17">
    <name type="scientific">Mizuhopecten yessoensis</name>
    <name type="common">Japanese scallop</name>
    <name type="synonym">Patinopecten yessoensis</name>
    <dbReference type="NCBI Taxonomy" id="6573"/>
    <lineage>
        <taxon>Eukaryota</taxon>
        <taxon>Metazoa</taxon>
        <taxon>Spiralia</taxon>
        <taxon>Lophotrochozoa</taxon>
        <taxon>Mollusca</taxon>
        <taxon>Bivalvia</taxon>
        <taxon>Autobranchia</taxon>
        <taxon>Pteriomorphia</taxon>
        <taxon>Pectinida</taxon>
        <taxon>Pectinoidea</taxon>
        <taxon>Pectinidae</taxon>
        <taxon>Mizuhopecten</taxon>
    </lineage>
</organism>
<feature type="transmembrane region" description="Helical" evidence="13">
    <location>
        <begin position="546"/>
        <end position="563"/>
    </location>
</feature>
<keyword evidence="2" id="KW-0813">Transport</keyword>
<evidence type="ECO:0000256" key="6">
    <source>
        <dbReference type="ARBA" id="ARBA00022882"/>
    </source>
</evidence>
<dbReference type="GO" id="GO:0051260">
    <property type="term" value="P:protein homooligomerization"/>
    <property type="evidence" value="ECO:0007669"/>
    <property type="project" value="InterPro"/>
</dbReference>
<accession>A0A210PM25</accession>